<accession>A0ABY6IAZ7</accession>
<proteinExistence type="predicted"/>
<dbReference type="Proteomes" id="UP001163878">
    <property type="component" value="Chromosome"/>
</dbReference>
<dbReference type="EMBL" id="CP107567">
    <property type="protein sequence ID" value="UYQ63112.1"/>
    <property type="molecule type" value="Genomic_DNA"/>
</dbReference>
<reference evidence="1" key="1">
    <citation type="submission" date="2022-10" db="EMBL/GenBank/DDBJ databases">
        <title>Cytochrome P450 Catalyzes Benzene Ring Formation in the Biosynthesis of Trialkyl-Substituted Aromatic Polyketides.</title>
        <authorList>
            <person name="Zhao E."/>
            <person name="Ge H."/>
        </authorList>
    </citation>
    <scope>NUCLEOTIDE SEQUENCE</scope>
    <source>
        <strain evidence="1">NA0869</strain>
    </source>
</reference>
<keyword evidence="2" id="KW-1185">Reference proteome</keyword>
<protein>
    <submittedName>
        <fullName evidence="1">Aminoglycoside phosphotransferase family protein</fullName>
    </submittedName>
</protein>
<evidence type="ECO:0000313" key="2">
    <source>
        <dbReference type="Proteomes" id="UP001163878"/>
    </source>
</evidence>
<gene>
    <name evidence="1" type="ORF">OGH68_17575</name>
</gene>
<dbReference type="RefSeq" id="WP_264245107.1">
    <property type="nucleotide sequence ID" value="NZ_CP107567.1"/>
</dbReference>
<name>A0ABY6IAZ7_STRPE</name>
<sequence length="324" mass="35268">MTAGTVVAEYGSGLVRTKVLAGAQGGRFTWIRTPGAARSGSLRQPPRALLAALTALEHDPATDRGPGVQCVLPRAYGSEGGLRYPLPGRRSLAELLLPGDPSSAPNDTLSTQDVLYGFGCLLRALHAAPLPTAGEADAYALPGAWRRLRSWADSPAAGRAAQLHRCLRELLGTSRSRRVEGWLSELPQAVPRTLVHGAPGLGLLVPAEVRDTPHGLITGEDVGVAPWQWDVGWVLAELRELRFFSARLHRPETDWERLEQSFLSGYGRPCDPLVHRSTVLRSLLHLHDFSVFVTWDETEVRRYAALVADTMEAADLMDEQEGVQ</sequence>
<dbReference type="SUPFAM" id="SSF56112">
    <property type="entry name" value="Protein kinase-like (PK-like)"/>
    <property type="match status" value="1"/>
</dbReference>
<organism evidence="1 2">
    <name type="scientific">Streptomyces peucetius</name>
    <dbReference type="NCBI Taxonomy" id="1950"/>
    <lineage>
        <taxon>Bacteria</taxon>
        <taxon>Bacillati</taxon>
        <taxon>Actinomycetota</taxon>
        <taxon>Actinomycetes</taxon>
        <taxon>Kitasatosporales</taxon>
        <taxon>Streptomycetaceae</taxon>
        <taxon>Streptomyces</taxon>
    </lineage>
</organism>
<evidence type="ECO:0000313" key="1">
    <source>
        <dbReference type="EMBL" id="UYQ63112.1"/>
    </source>
</evidence>
<dbReference type="InterPro" id="IPR011009">
    <property type="entry name" value="Kinase-like_dom_sf"/>
</dbReference>